<dbReference type="InterPro" id="IPR036291">
    <property type="entry name" value="NAD(P)-bd_dom_sf"/>
</dbReference>
<evidence type="ECO:0000313" key="6">
    <source>
        <dbReference type="Proteomes" id="UP000622547"/>
    </source>
</evidence>
<dbReference type="InterPro" id="IPR055170">
    <property type="entry name" value="GFO_IDH_MocA-like_dom"/>
</dbReference>
<comment type="similarity">
    <text evidence="1">Belongs to the Gfo/Idh/MocA family.</text>
</comment>
<comment type="caution">
    <text evidence="5">The sequence shown here is derived from an EMBL/GenBank/DDBJ whole genome shotgun (WGS) entry which is preliminary data.</text>
</comment>
<dbReference type="Pfam" id="PF22725">
    <property type="entry name" value="GFO_IDH_MocA_C3"/>
    <property type="match status" value="1"/>
</dbReference>
<reference evidence="5 6" key="1">
    <citation type="submission" date="2021-01" db="EMBL/GenBank/DDBJ databases">
        <title>Whole genome shotgun sequence of Planotetraspora phitsanulokensis NBRC 104273.</title>
        <authorList>
            <person name="Komaki H."/>
            <person name="Tamura T."/>
        </authorList>
    </citation>
    <scope>NUCLEOTIDE SEQUENCE [LARGE SCALE GENOMIC DNA]</scope>
    <source>
        <strain evidence="5 6">NBRC 104273</strain>
    </source>
</reference>
<dbReference type="Gene3D" id="3.40.50.720">
    <property type="entry name" value="NAD(P)-binding Rossmann-like Domain"/>
    <property type="match status" value="1"/>
</dbReference>
<dbReference type="SUPFAM" id="SSF55347">
    <property type="entry name" value="Glyceraldehyde-3-phosphate dehydrogenase-like, C-terminal domain"/>
    <property type="match status" value="1"/>
</dbReference>
<dbReference type="SUPFAM" id="SSF51735">
    <property type="entry name" value="NAD(P)-binding Rossmann-fold domains"/>
    <property type="match status" value="1"/>
</dbReference>
<dbReference type="Gene3D" id="3.30.360.10">
    <property type="entry name" value="Dihydrodipicolinate Reductase, domain 2"/>
    <property type="match status" value="1"/>
</dbReference>
<name>A0A8J3UB23_9ACTN</name>
<dbReference type="Pfam" id="PF01408">
    <property type="entry name" value="GFO_IDH_MocA"/>
    <property type="match status" value="1"/>
</dbReference>
<evidence type="ECO:0000259" key="3">
    <source>
        <dbReference type="Pfam" id="PF01408"/>
    </source>
</evidence>
<sequence length="326" mass="35075">MIRVRIGTLGAARITPSALIKPARLVPGVEVAAVAARDRVRAGAFAAKHGIPVIHESYEALIADPTIDAVYNPLPNALHAEWTLRALEAGKHVLCEKPLASNESEARSVAEATDKSGLVVMEAFHYRYHPLADRMVSIVGELGEIRQIETWMCFPLPRFSDIRYSLPLAGGALMDAGCYAVHLARLLGGGEPKVLAARALLRSPGVDRAMSASLEFPSGAAGRINTSLWSSQLLRIAARVTGSRGQMRVFNFIAPQALHRLSYTVDGVTTRVKVPGEATYTYQLRAFLSAVQTGEGNLTPPSDSIANMAVIDEIYRKAGLTPRGTL</sequence>
<dbReference type="Proteomes" id="UP000622547">
    <property type="component" value="Unassembled WGS sequence"/>
</dbReference>
<keyword evidence="6" id="KW-1185">Reference proteome</keyword>
<evidence type="ECO:0000256" key="2">
    <source>
        <dbReference type="ARBA" id="ARBA00023002"/>
    </source>
</evidence>
<accession>A0A8J3UB23</accession>
<proteinExistence type="inferred from homology"/>
<evidence type="ECO:0000313" key="5">
    <source>
        <dbReference type="EMBL" id="GII40347.1"/>
    </source>
</evidence>
<dbReference type="AlphaFoldDB" id="A0A8J3UB23"/>
<evidence type="ECO:0000256" key="1">
    <source>
        <dbReference type="ARBA" id="ARBA00010928"/>
    </source>
</evidence>
<dbReference type="PANTHER" id="PTHR22604:SF105">
    <property type="entry name" value="TRANS-1,2-DIHYDROBENZENE-1,2-DIOL DEHYDROGENASE"/>
    <property type="match status" value="1"/>
</dbReference>
<evidence type="ECO:0000259" key="4">
    <source>
        <dbReference type="Pfam" id="PF22725"/>
    </source>
</evidence>
<dbReference type="EMBL" id="BOOP01000025">
    <property type="protein sequence ID" value="GII40347.1"/>
    <property type="molecule type" value="Genomic_DNA"/>
</dbReference>
<dbReference type="GO" id="GO:0016491">
    <property type="term" value="F:oxidoreductase activity"/>
    <property type="evidence" value="ECO:0007669"/>
    <property type="project" value="UniProtKB-KW"/>
</dbReference>
<feature type="domain" description="Gfo/Idh/MocA-like oxidoreductase N-terminal" evidence="3">
    <location>
        <begin position="5"/>
        <end position="123"/>
    </location>
</feature>
<organism evidence="5 6">
    <name type="scientific">Planotetraspora phitsanulokensis</name>
    <dbReference type="NCBI Taxonomy" id="575192"/>
    <lineage>
        <taxon>Bacteria</taxon>
        <taxon>Bacillati</taxon>
        <taxon>Actinomycetota</taxon>
        <taxon>Actinomycetes</taxon>
        <taxon>Streptosporangiales</taxon>
        <taxon>Streptosporangiaceae</taxon>
        <taxon>Planotetraspora</taxon>
    </lineage>
</organism>
<gene>
    <name evidence="5" type="ORF">Pph01_53500</name>
</gene>
<keyword evidence="2" id="KW-0560">Oxidoreductase</keyword>
<dbReference type="InterPro" id="IPR050984">
    <property type="entry name" value="Gfo/Idh/MocA_domain"/>
</dbReference>
<dbReference type="GO" id="GO:0000166">
    <property type="term" value="F:nucleotide binding"/>
    <property type="evidence" value="ECO:0007669"/>
    <property type="project" value="InterPro"/>
</dbReference>
<protein>
    <submittedName>
        <fullName evidence="5">Oxidoreductase</fullName>
    </submittedName>
</protein>
<dbReference type="InterPro" id="IPR000683">
    <property type="entry name" value="Gfo/Idh/MocA-like_OxRdtase_N"/>
</dbReference>
<dbReference type="PANTHER" id="PTHR22604">
    <property type="entry name" value="OXIDOREDUCTASES"/>
    <property type="match status" value="1"/>
</dbReference>
<feature type="domain" description="GFO/IDH/MocA-like oxidoreductase" evidence="4">
    <location>
        <begin position="140"/>
        <end position="247"/>
    </location>
</feature>